<evidence type="ECO:0000259" key="6">
    <source>
        <dbReference type="Pfam" id="PF05193"/>
    </source>
</evidence>
<evidence type="ECO:0000256" key="2">
    <source>
        <dbReference type="ARBA" id="ARBA00022946"/>
    </source>
</evidence>
<feature type="chain" id="PRO_5020445441" evidence="4">
    <location>
        <begin position="32"/>
        <end position="526"/>
    </location>
</feature>
<dbReference type="InterPro" id="IPR011249">
    <property type="entry name" value="Metalloenz_LuxS/M16"/>
</dbReference>
<dbReference type="GO" id="GO:0016020">
    <property type="term" value="C:membrane"/>
    <property type="evidence" value="ECO:0007669"/>
    <property type="project" value="UniProtKB-ARBA"/>
</dbReference>
<dbReference type="GO" id="GO:0005739">
    <property type="term" value="C:mitochondrion"/>
    <property type="evidence" value="ECO:0007669"/>
    <property type="project" value="UniProtKB-SubCell"/>
</dbReference>
<dbReference type="EMBL" id="QBLH01000303">
    <property type="protein sequence ID" value="TGZ56677.1"/>
    <property type="molecule type" value="Genomic_DNA"/>
</dbReference>
<proteinExistence type="predicted"/>
<accession>A0A4S2L8G7</accession>
<keyword evidence="3" id="KW-0496">Mitochondrion</keyword>
<keyword evidence="4" id="KW-0732">Signal</keyword>
<dbReference type="Proteomes" id="UP000310200">
    <property type="component" value="Unassembled WGS sequence"/>
</dbReference>
<keyword evidence="2" id="KW-0809">Transit peptide</keyword>
<dbReference type="PANTHER" id="PTHR11851:SF226">
    <property type="entry name" value="CYTOCHROME B-C1 COMPLEX SUBUNIT 2, MITOCHONDRIAL"/>
    <property type="match status" value="1"/>
</dbReference>
<dbReference type="PANTHER" id="PTHR11851">
    <property type="entry name" value="METALLOPROTEASE"/>
    <property type="match status" value="1"/>
</dbReference>
<evidence type="ECO:0000313" key="8">
    <source>
        <dbReference type="Proteomes" id="UP000310200"/>
    </source>
</evidence>
<gene>
    <name evidence="7" type="ORF">DBV15_07771</name>
</gene>
<dbReference type="SUPFAM" id="SSF63411">
    <property type="entry name" value="LuxS/MPP-like metallohydrolase"/>
    <property type="match status" value="2"/>
</dbReference>
<sequence>MYVVPIGWRFIGVLSCGLWLMALMAPCHVCGSAVCAVSACLSSTTSTSTLGTLVLVSLESGDGDWSLVCCLQCPLTLLFLVSTESTRNGLLRSTVRRYAAAAAAQCTNAAVPELEVLSSNKVTVAALDNNSPVAQVSIIFRAGSRNETYDTQGTAHHIRIAAGLSTCRSTCFGITRNIQQLGGNLTATTDRESITYTLQITRNHLGKALTFLEDVATQQVFKPWEISDQLPRLRYELSMIPETTRVMELLHKAAYRTGLGYSLYSPKRQLGKISTETLQHFVNTWFTGSKCAVVATGVALSDATQFASNLKVGSGDNTVEATKYHGGELRKERSSDLSTVAVAVEAAGINEDKDVLAYAVLQRAIGSGPRVKWGSSVSPLHKAISGTTNTDHFALSAYYAFYSDSGLFGFVLSSVPSVAGSVTKAATAYLRSPKLTDADITRGKTTLKAEILYAADDAAFLESLGQQAILLYQAKGCVYKPSDLAAEIDKITASDVKSVAGKLAGGKLSMAAIGNLCTVPYVDELK</sequence>
<evidence type="ECO:0000259" key="5">
    <source>
        <dbReference type="Pfam" id="PF00675"/>
    </source>
</evidence>
<evidence type="ECO:0000256" key="1">
    <source>
        <dbReference type="ARBA" id="ARBA00004173"/>
    </source>
</evidence>
<dbReference type="InterPro" id="IPR011765">
    <property type="entry name" value="Pept_M16_N"/>
</dbReference>
<dbReference type="InterPro" id="IPR050361">
    <property type="entry name" value="MPP/UQCRC_Complex"/>
</dbReference>
<evidence type="ECO:0000313" key="7">
    <source>
        <dbReference type="EMBL" id="TGZ56677.1"/>
    </source>
</evidence>
<dbReference type="FunFam" id="3.30.830.10:FF:000039">
    <property type="entry name" value="Ubiquinol-cytochrome c reductase core subunit 2"/>
    <property type="match status" value="1"/>
</dbReference>
<comment type="caution">
    <text evidence="7">The sequence shown here is derived from an EMBL/GenBank/DDBJ whole genome shotgun (WGS) entry which is preliminary data.</text>
</comment>
<dbReference type="InterPro" id="IPR007863">
    <property type="entry name" value="Peptidase_M16_C"/>
</dbReference>
<dbReference type="STRING" id="300112.A0A4S2L8G7"/>
<dbReference type="Gene3D" id="3.30.830.10">
    <property type="entry name" value="Metalloenzyme, LuxS/M16 peptidase-like"/>
    <property type="match status" value="2"/>
</dbReference>
<comment type="subcellular location">
    <subcellularLocation>
        <location evidence="1">Mitochondrion</location>
    </subcellularLocation>
</comment>
<organism evidence="7 8">
    <name type="scientific">Temnothorax longispinosus</name>
    <dbReference type="NCBI Taxonomy" id="300112"/>
    <lineage>
        <taxon>Eukaryota</taxon>
        <taxon>Metazoa</taxon>
        <taxon>Ecdysozoa</taxon>
        <taxon>Arthropoda</taxon>
        <taxon>Hexapoda</taxon>
        <taxon>Insecta</taxon>
        <taxon>Pterygota</taxon>
        <taxon>Neoptera</taxon>
        <taxon>Endopterygota</taxon>
        <taxon>Hymenoptera</taxon>
        <taxon>Apocrita</taxon>
        <taxon>Aculeata</taxon>
        <taxon>Formicoidea</taxon>
        <taxon>Formicidae</taxon>
        <taxon>Myrmicinae</taxon>
        <taxon>Temnothorax</taxon>
    </lineage>
</organism>
<feature type="signal peptide" evidence="4">
    <location>
        <begin position="1"/>
        <end position="31"/>
    </location>
</feature>
<evidence type="ECO:0000256" key="3">
    <source>
        <dbReference type="ARBA" id="ARBA00023128"/>
    </source>
</evidence>
<dbReference type="FunFam" id="3.30.830.10:FF:000021">
    <property type="entry name" value="Cytochrome b-c1 complex subunit 2"/>
    <property type="match status" value="1"/>
</dbReference>
<feature type="domain" description="Peptidase M16 N-terminal" evidence="5">
    <location>
        <begin position="124"/>
        <end position="267"/>
    </location>
</feature>
<evidence type="ECO:0000256" key="4">
    <source>
        <dbReference type="SAM" id="SignalP"/>
    </source>
</evidence>
<dbReference type="Pfam" id="PF05193">
    <property type="entry name" value="Peptidase_M16_C"/>
    <property type="match status" value="1"/>
</dbReference>
<protein>
    <submittedName>
        <fullName evidence="7">Cytochrome b-c1 complex subunit 2, mitochondrial</fullName>
    </submittedName>
</protein>
<dbReference type="GO" id="GO:0046872">
    <property type="term" value="F:metal ion binding"/>
    <property type="evidence" value="ECO:0007669"/>
    <property type="project" value="InterPro"/>
</dbReference>
<reference evidence="7 8" key="1">
    <citation type="journal article" date="2019" name="Philos. Trans. R. Soc. Lond., B, Biol. Sci.">
        <title>Ant behaviour and brain gene expression of defending hosts depend on the ecological success of the intruding social parasite.</title>
        <authorList>
            <person name="Kaur R."/>
            <person name="Stoldt M."/>
            <person name="Jongepier E."/>
            <person name="Feldmeyer B."/>
            <person name="Menzel F."/>
            <person name="Bornberg-Bauer E."/>
            <person name="Foitzik S."/>
        </authorList>
    </citation>
    <scope>NUCLEOTIDE SEQUENCE [LARGE SCALE GENOMIC DNA]</scope>
    <source>
        <tissue evidence="7">Whole body</tissue>
    </source>
</reference>
<name>A0A4S2L8G7_9HYME</name>
<feature type="domain" description="Peptidase M16 C-terminal" evidence="6">
    <location>
        <begin position="272"/>
        <end position="445"/>
    </location>
</feature>
<dbReference type="AlphaFoldDB" id="A0A4S2L8G7"/>
<keyword evidence="8" id="KW-1185">Reference proteome</keyword>
<dbReference type="Pfam" id="PF00675">
    <property type="entry name" value="Peptidase_M16"/>
    <property type="match status" value="1"/>
</dbReference>